<feature type="domain" description="HTH araC/xylS-type" evidence="4">
    <location>
        <begin position="241"/>
        <end position="339"/>
    </location>
</feature>
<dbReference type="GO" id="GO:0005829">
    <property type="term" value="C:cytosol"/>
    <property type="evidence" value="ECO:0007669"/>
    <property type="project" value="TreeGrafter"/>
</dbReference>
<dbReference type="RefSeq" id="WP_217696051.1">
    <property type="nucleotide sequence ID" value="NZ_FTOA01000002.1"/>
</dbReference>
<dbReference type="EMBL" id="FTOA01000002">
    <property type="protein sequence ID" value="SIS55605.1"/>
    <property type="molecule type" value="Genomic_DNA"/>
</dbReference>
<dbReference type="InterPro" id="IPR018060">
    <property type="entry name" value="HTH_AraC"/>
</dbReference>
<evidence type="ECO:0000313" key="6">
    <source>
        <dbReference type="Proteomes" id="UP000185678"/>
    </source>
</evidence>
<dbReference type="STRING" id="80876.SAMN05421779_102570"/>
<keyword evidence="1" id="KW-0805">Transcription regulation</keyword>
<dbReference type="Pfam" id="PF12625">
    <property type="entry name" value="Arabinose_bd"/>
    <property type="match status" value="1"/>
</dbReference>
<evidence type="ECO:0000256" key="3">
    <source>
        <dbReference type="ARBA" id="ARBA00023163"/>
    </source>
</evidence>
<dbReference type="GO" id="GO:0003700">
    <property type="term" value="F:DNA-binding transcription factor activity"/>
    <property type="evidence" value="ECO:0007669"/>
    <property type="project" value="InterPro"/>
</dbReference>
<proteinExistence type="predicted"/>
<dbReference type="Pfam" id="PF12833">
    <property type="entry name" value="HTH_18"/>
    <property type="match status" value="1"/>
</dbReference>
<evidence type="ECO:0000313" key="5">
    <source>
        <dbReference type="EMBL" id="SIS55605.1"/>
    </source>
</evidence>
<dbReference type="PANTHER" id="PTHR47894:SF1">
    <property type="entry name" value="HTH-TYPE TRANSCRIPTIONAL REGULATOR VQSM"/>
    <property type="match status" value="1"/>
</dbReference>
<dbReference type="SUPFAM" id="SSF46689">
    <property type="entry name" value="Homeodomain-like"/>
    <property type="match status" value="1"/>
</dbReference>
<protein>
    <submittedName>
        <fullName evidence="5">Transcriptional regulator, AraC family</fullName>
    </submittedName>
</protein>
<keyword evidence="3" id="KW-0804">Transcription</keyword>
<dbReference type="InterPro" id="IPR009057">
    <property type="entry name" value="Homeodomain-like_sf"/>
</dbReference>
<dbReference type="Gene3D" id="1.10.10.60">
    <property type="entry name" value="Homeodomain-like"/>
    <property type="match status" value="1"/>
</dbReference>
<dbReference type="GO" id="GO:0000976">
    <property type="term" value="F:transcription cis-regulatory region binding"/>
    <property type="evidence" value="ECO:0007669"/>
    <property type="project" value="TreeGrafter"/>
</dbReference>
<organism evidence="5 6">
    <name type="scientific">Insolitispirillum peregrinum</name>
    <dbReference type="NCBI Taxonomy" id="80876"/>
    <lineage>
        <taxon>Bacteria</taxon>
        <taxon>Pseudomonadati</taxon>
        <taxon>Pseudomonadota</taxon>
        <taxon>Alphaproteobacteria</taxon>
        <taxon>Rhodospirillales</taxon>
        <taxon>Novispirillaceae</taxon>
        <taxon>Insolitispirillum</taxon>
    </lineage>
</organism>
<keyword evidence="2" id="KW-0238">DNA-binding</keyword>
<sequence length="345" mass="38283">MIEKGTIAPCFVRAAVQGMVDQGLDPDPLLKKAGIDPDAVRSGTSRIPPSAYSAMLKLVAQVLDDELFGQDSRRMKVGSFAMLCRLVIHAPTLEKALTLICRFFGLVLDDVVITLARGAGAGRGERLARLEFATPFAGRPRHVFGIEALLTFIHGLACWLVRRRIAIVQADFSYPMPEYASEYTVLYSSRVRFQQPVTALAFDAALLALPVRQSERTLKTFLAEAPENMLVKYKNITSEAGRVRRVLRRLPPTDWPGFEDIAAHLGVPASTLRRHLHRDGTSYQQIKDDVRHHLALLWLAEGSRGVADVAADLGYAEPSAFHRAFRKWTGSRPGVYRRQGRGVEP</sequence>
<dbReference type="InterPro" id="IPR032687">
    <property type="entry name" value="AraC-type_N"/>
</dbReference>
<name>A0A1N7K1W7_9PROT</name>
<gene>
    <name evidence="5" type="ORF">SAMN05421779_102570</name>
</gene>
<evidence type="ECO:0000259" key="4">
    <source>
        <dbReference type="PROSITE" id="PS01124"/>
    </source>
</evidence>
<dbReference type="PROSITE" id="PS01124">
    <property type="entry name" value="HTH_ARAC_FAMILY_2"/>
    <property type="match status" value="1"/>
</dbReference>
<dbReference type="SMART" id="SM00342">
    <property type="entry name" value="HTH_ARAC"/>
    <property type="match status" value="1"/>
</dbReference>
<dbReference type="PANTHER" id="PTHR47894">
    <property type="entry name" value="HTH-TYPE TRANSCRIPTIONAL REGULATOR GADX"/>
    <property type="match status" value="1"/>
</dbReference>
<evidence type="ECO:0000256" key="1">
    <source>
        <dbReference type="ARBA" id="ARBA00023015"/>
    </source>
</evidence>
<evidence type="ECO:0000256" key="2">
    <source>
        <dbReference type="ARBA" id="ARBA00023125"/>
    </source>
</evidence>
<reference evidence="5 6" key="1">
    <citation type="submission" date="2017-01" db="EMBL/GenBank/DDBJ databases">
        <authorList>
            <person name="Mah S.A."/>
            <person name="Swanson W.J."/>
            <person name="Moy G.W."/>
            <person name="Vacquier V.D."/>
        </authorList>
    </citation>
    <scope>NUCLEOTIDE SEQUENCE [LARGE SCALE GENOMIC DNA]</scope>
    <source>
        <strain evidence="5 6">DSM 11589</strain>
    </source>
</reference>
<dbReference type="AlphaFoldDB" id="A0A1N7K1W7"/>
<keyword evidence="6" id="KW-1185">Reference proteome</keyword>
<accession>A0A1N7K1W7</accession>
<dbReference type="Proteomes" id="UP000185678">
    <property type="component" value="Unassembled WGS sequence"/>
</dbReference>